<dbReference type="Pfam" id="PF00270">
    <property type="entry name" value="DEAD"/>
    <property type="match status" value="1"/>
</dbReference>
<comment type="similarity">
    <text evidence="2">In the central section; belongs to the CRISPR-associated helicase Cas3 family.</text>
</comment>
<dbReference type="InterPro" id="IPR006483">
    <property type="entry name" value="CRISPR-assoc_Cas3_HD"/>
</dbReference>
<dbReference type="SMART" id="SM00490">
    <property type="entry name" value="HELICc"/>
    <property type="match status" value="1"/>
</dbReference>
<dbReference type="InterPro" id="IPR006474">
    <property type="entry name" value="Helicase_Cas3_CRISPR-ass_core"/>
</dbReference>
<keyword evidence="9" id="KW-0051">Antiviral defense</keyword>
<evidence type="ECO:0000256" key="9">
    <source>
        <dbReference type="ARBA" id="ARBA00023118"/>
    </source>
</evidence>
<dbReference type="PANTHER" id="PTHR47959:SF16">
    <property type="entry name" value="CRISPR-ASSOCIATED NUCLEASE_HELICASE CAS3-RELATED"/>
    <property type="match status" value="1"/>
</dbReference>
<evidence type="ECO:0000256" key="1">
    <source>
        <dbReference type="ARBA" id="ARBA00006847"/>
    </source>
</evidence>
<dbReference type="InterPro" id="IPR027417">
    <property type="entry name" value="P-loop_NTPase"/>
</dbReference>
<evidence type="ECO:0000256" key="6">
    <source>
        <dbReference type="ARBA" id="ARBA00022801"/>
    </source>
</evidence>
<dbReference type="GO" id="GO:0016787">
    <property type="term" value="F:hydrolase activity"/>
    <property type="evidence" value="ECO:0007669"/>
    <property type="project" value="UniProtKB-KW"/>
</dbReference>
<dbReference type="InterPro" id="IPR050079">
    <property type="entry name" value="DEAD_box_RNA_helicase"/>
</dbReference>
<gene>
    <name evidence="12" type="ORF">GGP45_002635</name>
</gene>
<dbReference type="CDD" id="cd09641">
    <property type="entry name" value="Cas3''_I"/>
    <property type="match status" value="1"/>
</dbReference>
<dbReference type="InterPro" id="IPR038257">
    <property type="entry name" value="CRISPR-assoc_Cas3_HD_sf"/>
</dbReference>
<organism evidence="12 13">
    <name type="scientific">Salinibacter ruber</name>
    <dbReference type="NCBI Taxonomy" id="146919"/>
    <lineage>
        <taxon>Bacteria</taxon>
        <taxon>Pseudomonadati</taxon>
        <taxon>Rhodothermota</taxon>
        <taxon>Rhodothermia</taxon>
        <taxon>Rhodothermales</taxon>
        <taxon>Salinibacteraceae</taxon>
        <taxon>Salinibacter</taxon>
    </lineage>
</organism>
<dbReference type="InterPro" id="IPR011545">
    <property type="entry name" value="DEAD/DEAH_box_helicase_dom"/>
</dbReference>
<comment type="similarity">
    <text evidence="1">In the N-terminal section; belongs to the CRISPR-associated nuclease Cas3-HD family.</text>
</comment>
<evidence type="ECO:0000256" key="2">
    <source>
        <dbReference type="ARBA" id="ARBA00009046"/>
    </source>
</evidence>
<evidence type="ECO:0000256" key="7">
    <source>
        <dbReference type="ARBA" id="ARBA00022806"/>
    </source>
</evidence>
<dbReference type="AlphaFoldDB" id="A0A9X2ZTL2"/>
<dbReference type="SUPFAM" id="SSF109604">
    <property type="entry name" value="HD-domain/PDEase-like"/>
    <property type="match status" value="1"/>
</dbReference>
<keyword evidence="6 12" id="KW-0378">Hydrolase</keyword>
<dbReference type="SUPFAM" id="SSF52540">
    <property type="entry name" value="P-loop containing nucleoside triphosphate hydrolases"/>
    <property type="match status" value="1"/>
</dbReference>
<dbReference type="PANTHER" id="PTHR47959">
    <property type="entry name" value="ATP-DEPENDENT RNA HELICASE RHLE-RELATED"/>
    <property type="match status" value="1"/>
</dbReference>
<dbReference type="PROSITE" id="PS51643">
    <property type="entry name" value="HD_CAS3"/>
    <property type="match status" value="1"/>
</dbReference>
<dbReference type="InterPro" id="IPR054712">
    <property type="entry name" value="Cas3-like_dom"/>
</dbReference>
<dbReference type="NCBIfam" id="TIGR01587">
    <property type="entry name" value="cas3_core"/>
    <property type="match status" value="1"/>
</dbReference>
<dbReference type="Pfam" id="PF18019">
    <property type="entry name" value="Cas3_HD"/>
    <property type="match status" value="1"/>
</dbReference>
<dbReference type="GO" id="GO:0005829">
    <property type="term" value="C:cytosol"/>
    <property type="evidence" value="ECO:0007669"/>
    <property type="project" value="TreeGrafter"/>
</dbReference>
<evidence type="ECO:0000259" key="11">
    <source>
        <dbReference type="PROSITE" id="PS51643"/>
    </source>
</evidence>
<keyword evidence="5" id="KW-0547">Nucleotide-binding</keyword>
<dbReference type="InterPro" id="IPR001650">
    <property type="entry name" value="Helicase_C-like"/>
</dbReference>
<sequence>MTLLAKSPDQGGLTLEEHTRHVVEAMTHMASELDVAFDVARRGAILHDLGKGHPFFQAMVRDELTDQDWIEQEPHRHEISSLLFLPLVKEDEWPQMVDLIAAHHKSIKKDRSGRGLIDLVREYGPNRVFERHQEEWATWGSEAIGIAAAFGVEQQSIDEEARRDAFDFALSHCRRNEDGWSALRGVMMSADHFASNYTHDAADEVDNLHQEPNLTGYRENSGPYTTSALYPLSRMDTDDERPHTLVTAPTGAGKTNFLLGRCNGRVFYTLPFQASINAMYRRIQTDLAEHFDAPADVRRLHATSRIELDDENFEEDPDLQRHPGASVKVMTPYQMASTVFGTAGYEAMALDLQGNDVILDEVHTYDGVARSMVLQIVRMLVELGCRVHIGTATIPSALSEALMDVLGGEGQVQRVRLDDETLDTFNRHRVHKCSSLDAAWTELDDLLEKGRRVLFVSNQVDNAQQRFRTVRERYPDVPAMLIHSRYKRQDRAELEDKIEVFEQQEGPCVVCATQVVEVSLDISFDAMITDAAPLDGMIQRFGRVNRERSEETIGRLKPIYVIAPPEDDAAILPYDAETVRSSFKALPVDGEVLREANVQDRIDDVYPEVEIPEVDTHFIWQDGRYRIQKLQHRPKSVLLKALNINSETCILRSEMHQYADAGWEERQQMHIPVPVSFTRFEEEWGRLPDIGQEPLCAPDHLYDPDGLRLGLTTQLPDDTSPNIL</sequence>
<dbReference type="GO" id="GO:0046872">
    <property type="term" value="F:metal ion binding"/>
    <property type="evidence" value="ECO:0007669"/>
    <property type="project" value="UniProtKB-KW"/>
</dbReference>
<dbReference type="Proteomes" id="UP001155144">
    <property type="component" value="Unassembled WGS sequence"/>
</dbReference>
<evidence type="ECO:0000256" key="4">
    <source>
        <dbReference type="ARBA" id="ARBA00022723"/>
    </source>
</evidence>
<dbReference type="Gene3D" id="1.10.3210.30">
    <property type="match status" value="1"/>
</dbReference>
<keyword evidence="3" id="KW-0540">Nuclease</keyword>
<dbReference type="GO" id="GO:0005524">
    <property type="term" value="F:ATP binding"/>
    <property type="evidence" value="ECO:0007669"/>
    <property type="project" value="UniProtKB-KW"/>
</dbReference>
<dbReference type="Pfam" id="PF22590">
    <property type="entry name" value="Cas3-like_C_2"/>
    <property type="match status" value="1"/>
</dbReference>
<evidence type="ECO:0000256" key="10">
    <source>
        <dbReference type="ARBA" id="ARBA00038437"/>
    </source>
</evidence>
<keyword evidence="4" id="KW-0479">Metal-binding</keyword>
<evidence type="ECO:0000256" key="5">
    <source>
        <dbReference type="ARBA" id="ARBA00022741"/>
    </source>
</evidence>
<name>A0A9X2ZTL2_9BACT</name>
<comment type="caution">
    <text evidence="12">The sequence shown here is derived from an EMBL/GenBank/DDBJ whole genome shotgun (WGS) entry which is preliminary data.</text>
</comment>
<keyword evidence="7" id="KW-0347">Helicase</keyword>
<evidence type="ECO:0000256" key="3">
    <source>
        <dbReference type="ARBA" id="ARBA00022722"/>
    </source>
</evidence>
<dbReference type="RefSeq" id="WP_259040256.1">
    <property type="nucleotide sequence ID" value="NZ_JANUAM010000009.1"/>
</dbReference>
<evidence type="ECO:0000256" key="8">
    <source>
        <dbReference type="ARBA" id="ARBA00022840"/>
    </source>
</evidence>
<evidence type="ECO:0000313" key="13">
    <source>
        <dbReference type="Proteomes" id="UP001155144"/>
    </source>
</evidence>
<dbReference type="EC" id="3.6.4.-" evidence="12"/>
<keyword evidence="12" id="KW-0255">Endonuclease</keyword>
<dbReference type="EC" id="3.1.-.-" evidence="12"/>
<feature type="domain" description="HD Cas3-type" evidence="11">
    <location>
        <begin position="8"/>
        <end position="193"/>
    </location>
</feature>
<evidence type="ECO:0000313" key="12">
    <source>
        <dbReference type="EMBL" id="MCS4122275.1"/>
    </source>
</evidence>
<dbReference type="GO" id="GO:0003724">
    <property type="term" value="F:RNA helicase activity"/>
    <property type="evidence" value="ECO:0007669"/>
    <property type="project" value="TreeGrafter"/>
</dbReference>
<dbReference type="GO" id="GO:0051607">
    <property type="term" value="P:defense response to virus"/>
    <property type="evidence" value="ECO:0007669"/>
    <property type="project" value="UniProtKB-KW"/>
</dbReference>
<proteinExistence type="inferred from homology"/>
<dbReference type="GO" id="GO:0004519">
    <property type="term" value="F:endonuclease activity"/>
    <property type="evidence" value="ECO:0007669"/>
    <property type="project" value="UniProtKB-KW"/>
</dbReference>
<comment type="similarity">
    <text evidence="10">Belongs to the DEAD box helicase family.</text>
</comment>
<dbReference type="GO" id="GO:0003676">
    <property type="term" value="F:nucleic acid binding"/>
    <property type="evidence" value="ECO:0007669"/>
    <property type="project" value="InterPro"/>
</dbReference>
<reference evidence="12" key="1">
    <citation type="submission" date="2022-08" db="EMBL/GenBank/DDBJ databases">
        <title>Genomic Encyclopedia of Type Strains, Phase V (KMG-V): Genome sequencing to study the core and pangenomes of soil and plant-associated prokaryotes.</title>
        <authorList>
            <person name="Whitman W."/>
        </authorList>
    </citation>
    <scope>NUCLEOTIDE SEQUENCE</scope>
    <source>
        <strain evidence="12">SP3026</strain>
    </source>
</reference>
<dbReference type="EMBL" id="JANUBL010000005">
    <property type="protein sequence ID" value="MCS4122275.1"/>
    <property type="molecule type" value="Genomic_DNA"/>
</dbReference>
<keyword evidence="8" id="KW-0067">ATP-binding</keyword>
<dbReference type="Gene3D" id="3.40.50.300">
    <property type="entry name" value="P-loop containing nucleotide triphosphate hydrolases"/>
    <property type="match status" value="2"/>
</dbReference>
<protein>
    <submittedName>
        <fullName evidence="12">CRISPR-associated endonuclease/helicase Cas3</fullName>
        <ecNumber evidence="12">3.1.-.-</ecNumber>
        <ecNumber evidence="12">3.6.4.-</ecNumber>
    </submittedName>
</protein>
<accession>A0A9X2ZTL2</accession>
<dbReference type="NCBIfam" id="TIGR01596">
    <property type="entry name" value="cas3_HD"/>
    <property type="match status" value="1"/>
</dbReference>